<dbReference type="InterPro" id="IPR014284">
    <property type="entry name" value="RNA_pol_sigma-70_dom"/>
</dbReference>
<dbReference type="NCBIfam" id="TIGR02937">
    <property type="entry name" value="sigma70-ECF"/>
    <property type="match status" value="1"/>
</dbReference>
<dbReference type="PANTHER" id="PTHR43133:SF62">
    <property type="entry name" value="RNA POLYMERASE SIGMA FACTOR SIGZ"/>
    <property type="match status" value="1"/>
</dbReference>
<dbReference type="Pfam" id="PF08281">
    <property type="entry name" value="Sigma70_r4_2"/>
    <property type="match status" value="1"/>
</dbReference>
<comment type="caution">
    <text evidence="7">The sequence shown here is derived from an EMBL/GenBank/DDBJ whole genome shotgun (WGS) entry which is preliminary data.</text>
</comment>
<evidence type="ECO:0000256" key="1">
    <source>
        <dbReference type="ARBA" id="ARBA00010641"/>
    </source>
</evidence>
<dbReference type="GO" id="GO:0006352">
    <property type="term" value="P:DNA-templated transcription initiation"/>
    <property type="evidence" value="ECO:0007669"/>
    <property type="project" value="InterPro"/>
</dbReference>
<dbReference type="Pfam" id="PF04542">
    <property type="entry name" value="Sigma70_r2"/>
    <property type="match status" value="1"/>
</dbReference>
<keyword evidence="3" id="KW-0731">Sigma factor</keyword>
<dbReference type="AlphaFoldDB" id="A0A1T4R9E8"/>
<name>A0A1T4R9E8_9GAMM</name>
<dbReference type="RefSeq" id="WP_078745800.1">
    <property type="nucleotide sequence ID" value="NZ_FUXG01000015.1"/>
</dbReference>
<evidence type="ECO:0000256" key="3">
    <source>
        <dbReference type="ARBA" id="ARBA00023082"/>
    </source>
</evidence>
<feature type="domain" description="RNA polymerase sigma factor 70 region 4 type 2" evidence="6">
    <location>
        <begin position="130"/>
        <end position="181"/>
    </location>
</feature>
<evidence type="ECO:0000256" key="2">
    <source>
        <dbReference type="ARBA" id="ARBA00023015"/>
    </source>
</evidence>
<dbReference type="SUPFAM" id="SSF88946">
    <property type="entry name" value="Sigma2 domain of RNA polymerase sigma factors"/>
    <property type="match status" value="1"/>
</dbReference>
<keyword evidence="8" id="KW-1185">Reference proteome</keyword>
<dbReference type="GO" id="GO:0003677">
    <property type="term" value="F:DNA binding"/>
    <property type="evidence" value="ECO:0007669"/>
    <property type="project" value="InterPro"/>
</dbReference>
<proteinExistence type="inferred from homology"/>
<dbReference type="Gene3D" id="1.10.10.10">
    <property type="entry name" value="Winged helix-like DNA-binding domain superfamily/Winged helix DNA-binding domain"/>
    <property type="match status" value="1"/>
</dbReference>
<keyword evidence="2" id="KW-0805">Transcription regulation</keyword>
<dbReference type="InterPro" id="IPR039425">
    <property type="entry name" value="RNA_pol_sigma-70-like"/>
</dbReference>
<evidence type="ECO:0008006" key="9">
    <source>
        <dbReference type="Google" id="ProtNLM"/>
    </source>
</evidence>
<dbReference type="CDD" id="cd06171">
    <property type="entry name" value="Sigma70_r4"/>
    <property type="match status" value="1"/>
</dbReference>
<evidence type="ECO:0000313" key="7">
    <source>
        <dbReference type="EMBL" id="OPX55129.1"/>
    </source>
</evidence>
<dbReference type="Proteomes" id="UP000191418">
    <property type="component" value="Unassembled WGS sequence"/>
</dbReference>
<dbReference type="GO" id="GO:0016987">
    <property type="term" value="F:sigma factor activity"/>
    <property type="evidence" value="ECO:0007669"/>
    <property type="project" value="UniProtKB-KW"/>
</dbReference>
<dbReference type="OrthoDB" id="9784272at2"/>
<keyword evidence="4" id="KW-0804">Transcription</keyword>
<evidence type="ECO:0000256" key="4">
    <source>
        <dbReference type="ARBA" id="ARBA00023163"/>
    </source>
</evidence>
<evidence type="ECO:0000313" key="8">
    <source>
        <dbReference type="Proteomes" id="UP000191418"/>
    </source>
</evidence>
<sequence length="189" mass="22210">MTPTQDPEQDQLKQLLQACARQEDRALKKLYQQTSAHLFAIVLRIIKNESHAEDCLQQIFVKIWHSAGQYNDDIARPMTWLSTIARNQALDWLRRYKNDRLHDSDDVLVEMSDQRQNTEHLAEQWQSSTAVHHCLETLNSDQRQCLELAYFEGFSHQEMAEHLKQPLGTVKTWIRRGLERLKLCITQSI</sequence>
<dbReference type="Gene3D" id="1.10.1740.10">
    <property type="match status" value="1"/>
</dbReference>
<dbReference type="InterPro" id="IPR036388">
    <property type="entry name" value="WH-like_DNA-bd_sf"/>
</dbReference>
<dbReference type="PANTHER" id="PTHR43133">
    <property type="entry name" value="RNA POLYMERASE ECF-TYPE SIGMA FACTO"/>
    <property type="match status" value="1"/>
</dbReference>
<reference evidence="7 8" key="1">
    <citation type="submission" date="2017-01" db="EMBL/GenBank/DDBJ databases">
        <title>Genome Sequencing of a Marine Spirillum, Oceanospirillum multiglobuliferum ATCC 33336, from Japan.</title>
        <authorList>
            <person name="Carney J.G."/>
            <person name="Trachtenberg A.M."/>
            <person name="Rheaume B.A."/>
            <person name="Linnane J.D."/>
            <person name="Pitts N.L."/>
            <person name="Mykles D.L."/>
            <person name="Maclea K.S."/>
        </authorList>
    </citation>
    <scope>NUCLEOTIDE SEQUENCE [LARGE SCALE GENOMIC DNA]</scope>
    <source>
        <strain evidence="7 8">ATCC 33336</strain>
    </source>
</reference>
<dbReference type="STRING" id="64969.SAMN02745127_02230"/>
<dbReference type="InterPro" id="IPR013325">
    <property type="entry name" value="RNA_pol_sigma_r2"/>
</dbReference>
<dbReference type="InterPro" id="IPR013324">
    <property type="entry name" value="RNA_pol_sigma_r3/r4-like"/>
</dbReference>
<dbReference type="EMBL" id="MTSM01000012">
    <property type="protein sequence ID" value="OPX55129.1"/>
    <property type="molecule type" value="Genomic_DNA"/>
</dbReference>
<dbReference type="SUPFAM" id="SSF88659">
    <property type="entry name" value="Sigma3 and sigma4 domains of RNA polymerase sigma factors"/>
    <property type="match status" value="1"/>
</dbReference>
<feature type="domain" description="RNA polymerase sigma-70 region 2" evidence="5">
    <location>
        <begin position="30"/>
        <end position="97"/>
    </location>
</feature>
<protein>
    <recommendedName>
        <fullName evidence="9">RNA polymerase subunit sigma-24</fullName>
    </recommendedName>
</protein>
<evidence type="ECO:0000259" key="6">
    <source>
        <dbReference type="Pfam" id="PF08281"/>
    </source>
</evidence>
<organism evidence="7 8">
    <name type="scientific">Oceanospirillum multiglobuliferum</name>
    <dbReference type="NCBI Taxonomy" id="64969"/>
    <lineage>
        <taxon>Bacteria</taxon>
        <taxon>Pseudomonadati</taxon>
        <taxon>Pseudomonadota</taxon>
        <taxon>Gammaproteobacteria</taxon>
        <taxon>Oceanospirillales</taxon>
        <taxon>Oceanospirillaceae</taxon>
        <taxon>Oceanospirillum</taxon>
    </lineage>
</organism>
<evidence type="ECO:0000259" key="5">
    <source>
        <dbReference type="Pfam" id="PF04542"/>
    </source>
</evidence>
<dbReference type="InterPro" id="IPR013249">
    <property type="entry name" value="RNA_pol_sigma70_r4_t2"/>
</dbReference>
<accession>A0A1T4R9E8</accession>
<gene>
    <name evidence="7" type="ORF">BTE48_10200</name>
</gene>
<dbReference type="InterPro" id="IPR007627">
    <property type="entry name" value="RNA_pol_sigma70_r2"/>
</dbReference>
<comment type="similarity">
    <text evidence="1">Belongs to the sigma-70 factor family. ECF subfamily.</text>
</comment>